<dbReference type="OrthoDB" id="2969425at2"/>
<name>A0A2W7PF99_9BACI</name>
<accession>A0A2W7PF99</accession>
<protein>
    <recommendedName>
        <fullName evidence="3">DUF3006 family protein</fullName>
    </recommendedName>
</protein>
<proteinExistence type="predicted"/>
<dbReference type="Proteomes" id="UP000248646">
    <property type="component" value="Unassembled WGS sequence"/>
</dbReference>
<evidence type="ECO:0000313" key="1">
    <source>
        <dbReference type="EMBL" id="PZX06936.1"/>
    </source>
</evidence>
<reference evidence="1 2" key="1">
    <citation type="submission" date="2018-06" db="EMBL/GenBank/DDBJ databases">
        <title>Genomic Encyclopedia of Type Strains, Phase IV (KMG-IV): sequencing the most valuable type-strain genomes for metagenomic binning, comparative biology and taxonomic classification.</title>
        <authorList>
            <person name="Goeker M."/>
        </authorList>
    </citation>
    <scope>NUCLEOTIDE SEQUENCE [LARGE SCALE GENOMIC DNA]</scope>
    <source>
        <strain evidence="1 2">DSM 5</strain>
    </source>
</reference>
<keyword evidence="2" id="KW-1185">Reference proteome</keyword>
<organism evidence="1 2">
    <name type="scientific">Psychrobacillus insolitus</name>
    <dbReference type="NCBI Taxonomy" id="1461"/>
    <lineage>
        <taxon>Bacteria</taxon>
        <taxon>Bacillati</taxon>
        <taxon>Bacillota</taxon>
        <taxon>Bacilli</taxon>
        <taxon>Bacillales</taxon>
        <taxon>Bacillaceae</taxon>
        <taxon>Psychrobacillus</taxon>
    </lineage>
</organism>
<evidence type="ECO:0008006" key="3">
    <source>
        <dbReference type="Google" id="ProtNLM"/>
    </source>
</evidence>
<dbReference type="InterPro" id="IPR021377">
    <property type="entry name" value="DUF3006"/>
</dbReference>
<dbReference type="Pfam" id="PF11213">
    <property type="entry name" value="DUF3006"/>
    <property type="match status" value="1"/>
</dbReference>
<comment type="caution">
    <text evidence="1">The sequence shown here is derived from an EMBL/GenBank/DDBJ whole genome shotgun (WGS) entry which is preliminary data.</text>
</comment>
<gene>
    <name evidence="1" type="ORF">C7437_10137</name>
</gene>
<sequence length="82" mass="9718">MDSTKYVLDHFDDFFVVFFEKNNKANKLVILKDKFTIDAKEGDLLEVNINKEKSGYDFKILNEVTDDARERVLQLINEMNRK</sequence>
<dbReference type="AlphaFoldDB" id="A0A2W7PF99"/>
<evidence type="ECO:0000313" key="2">
    <source>
        <dbReference type="Proteomes" id="UP000248646"/>
    </source>
</evidence>
<dbReference type="RefSeq" id="WP_111437635.1">
    <property type="nucleotide sequence ID" value="NZ_QKZI01000001.1"/>
</dbReference>
<dbReference type="EMBL" id="QKZI01000001">
    <property type="protein sequence ID" value="PZX06936.1"/>
    <property type="molecule type" value="Genomic_DNA"/>
</dbReference>